<reference evidence="8" key="2">
    <citation type="submission" date="2023-05" db="EMBL/GenBank/DDBJ databases">
        <authorList>
            <consortium name="Lawrence Berkeley National Laboratory"/>
            <person name="Steindorff A."/>
            <person name="Hensen N."/>
            <person name="Bonometti L."/>
            <person name="Westerberg I."/>
            <person name="Brannstrom I.O."/>
            <person name="Guillou S."/>
            <person name="Cros-Aarteil S."/>
            <person name="Calhoun S."/>
            <person name="Haridas S."/>
            <person name="Kuo A."/>
            <person name="Mondo S."/>
            <person name="Pangilinan J."/>
            <person name="Riley R."/>
            <person name="Labutti K."/>
            <person name="Andreopoulos B."/>
            <person name="Lipzen A."/>
            <person name="Chen C."/>
            <person name="Yanf M."/>
            <person name="Daum C."/>
            <person name="Ng V."/>
            <person name="Clum A."/>
            <person name="Ohm R."/>
            <person name="Martin F."/>
            <person name="Silar P."/>
            <person name="Natvig D."/>
            <person name="Lalanne C."/>
            <person name="Gautier V."/>
            <person name="Ament-Velasquez S.L."/>
            <person name="Kruys A."/>
            <person name="Hutchinson M.I."/>
            <person name="Powell A.J."/>
            <person name="Barry K."/>
            <person name="Miller A.N."/>
            <person name="Grigoriev I.V."/>
            <person name="Debuchy R."/>
            <person name="Gladieux P."/>
            <person name="Thoren M.H."/>
            <person name="Johannesson H."/>
        </authorList>
    </citation>
    <scope>NUCLEOTIDE SEQUENCE</scope>
    <source>
        <strain evidence="8">CBS 123565</strain>
    </source>
</reference>
<feature type="transmembrane region" description="Helical" evidence="7">
    <location>
        <begin position="284"/>
        <end position="306"/>
    </location>
</feature>
<dbReference type="InterPro" id="IPR029044">
    <property type="entry name" value="Nucleotide-diphossugar_trans"/>
</dbReference>
<dbReference type="InterPro" id="IPR007577">
    <property type="entry name" value="GlycoTrfase_DXD_sugar-bd_CS"/>
</dbReference>
<comment type="caution">
    <text evidence="8">The sequence shown here is derived from an EMBL/GenBank/DDBJ whole genome shotgun (WGS) entry which is preliminary data.</text>
</comment>
<dbReference type="InterPro" id="IPR051706">
    <property type="entry name" value="Glycosyltransferase_domain"/>
</dbReference>
<dbReference type="Gene3D" id="3.90.550.20">
    <property type="match status" value="1"/>
</dbReference>
<dbReference type="Pfam" id="PF04488">
    <property type="entry name" value="Gly_transf_sug"/>
    <property type="match status" value="1"/>
</dbReference>
<comment type="subcellular location">
    <subcellularLocation>
        <location evidence="1">Membrane</location>
    </subcellularLocation>
</comment>
<evidence type="ECO:0000256" key="3">
    <source>
        <dbReference type="ARBA" id="ARBA00022679"/>
    </source>
</evidence>
<accession>A0AAN6URW9</accession>
<dbReference type="EMBL" id="MU853402">
    <property type="protein sequence ID" value="KAK4137755.1"/>
    <property type="molecule type" value="Genomic_DNA"/>
</dbReference>
<evidence type="ECO:0000256" key="5">
    <source>
        <dbReference type="ARBA" id="ARBA00022989"/>
    </source>
</evidence>
<evidence type="ECO:0000256" key="7">
    <source>
        <dbReference type="SAM" id="Phobius"/>
    </source>
</evidence>
<sequence>MRISLRLLWVVPLVACLGYVLSRLLVFKQIFFAHAGIAITQPEVVAAYPGIAENPQHIPKIIHQVFHNWKVPGNDTLPAGWAETRQTCIDLNPHFEIKLWTEKASREFIEAQYPWFLNTYDGYRYPVQRVDAVKYFLMQHYGGIYIDLDNGCNSDLTPLLYYPLWVTDGDRGTLSNNIIGSRPNHPFWDHLTRSLLSYNWNWLLPFVTISYASGQWFETAVWEEYHAMLPPPEKSSPHEHRLYRVLMDGRPGADPWVLFNWQAGGGGTWNNWDNQLFWAIGQHLFLFSVLLFAAIALVVWLGLRFVRRLRIRRRHVRLEGRPGRVV</sequence>
<dbReference type="AlphaFoldDB" id="A0AAN6URW9"/>
<comment type="similarity">
    <text evidence="2">Belongs to the glycosyltransferase 32 family.</text>
</comment>
<keyword evidence="9" id="KW-1185">Reference proteome</keyword>
<keyword evidence="4 7" id="KW-0812">Transmembrane</keyword>
<evidence type="ECO:0000256" key="4">
    <source>
        <dbReference type="ARBA" id="ARBA00022692"/>
    </source>
</evidence>
<reference evidence="8" key="1">
    <citation type="journal article" date="2023" name="Mol. Phylogenet. Evol.">
        <title>Genome-scale phylogeny and comparative genomics of the fungal order Sordariales.</title>
        <authorList>
            <person name="Hensen N."/>
            <person name="Bonometti L."/>
            <person name="Westerberg I."/>
            <person name="Brannstrom I.O."/>
            <person name="Guillou S."/>
            <person name="Cros-Aarteil S."/>
            <person name="Calhoun S."/>
            <person name="Haridas S."/>
            <person name="Kuo A."/>
            <person name="Mondo S."/>
            <person name="Pangilinan J."/>
            <person name="Riley R."/>
            <person name="LaButti K."/>
            <person name="Andreopoulos B."/>
            <person name="Lipzen A."/>
            <person name="Chen C."/>
            <person name="Yan M."/>
            <person name="Daum C."/>
            <person name="Ng V."/>
            <person name="Clum A."/>
            <person name="Steindorff A."/>
            <person name="Ohm R.A."/>
            <person name="Martin F."/>
            <person name="Silar P."/>
            <person name="Natvig D.O."/>
            <person name="Lalanne C."/>
            <person name="Gautier V."/>
            <person name="Ament-Velasquez S.L."/>
            <person name="Kruys A."/>
            <person name="Hutchinson M.I."/>
            <person name="Powell A.J."/>
            <person name="Barry K."/>
            <person name="Miller A.N."/>
            <person name="Grigoriev I.V."/>
            <person name="Debuchy R."/>
            <person name="Gladieux P."/>
            <person name="Hiltunen Thoren M."/>
            <person name="Johannesson H."/>
        </authorList>
    </citation>
    <scope>NUCLEOTIDE SEQUENCE</scope>
    <source>
        <strain evidence="8">CBS 123565</strain>
    </source>
</reference>
<evidence type="ECO:0000256" key="2">
    <source>
        <dbReference type="ARBA" id="ARBA00009003"/>
    </source>
</evidence>
<organism evidence="8 9">
    <name type="scientific">Trichocladium antarcticum</name>
    <dbReference type="NCBI Taxonomy" id="1450529"/>
    <lineage>
        <taxon>Eukaryota</taxon>
        <taxon>Fungi</taxon>
        <taxon>Dikarya</taxon>
        <taxon>Ascomycota</taxon>
        <taxon>Pezizomycotina</taxon>
        <taxon>Sordariomycetes</taxon>
        <taxon>Sordariomycetidae</taxon>
        <taxon>Sordariales</taxon>
        <taxon>Chaetomiaceae</taxon>
        <taxon>Trichocladium</taxon>
    </lineage>
</organism>
<keyword evidence="6 7" id="KW-0472">Membrane</keyword>
<dbReference type="Proteomes" id="UP001304895">
    <property type="component" value="Unassembled WGS sequence"/>
</dbReference>
<evidence type="ECO:0000313" key="8">
    <source>
        <dbReference type="EMBL" id="KAK4137755.1"/>
    </source>
</evidence>
<evidence type="ECO:0000313" key="9">
    <source>
        <dbReference type="Proteomes" id="UP001304895"/>
    </source>
</evidence>
<gene>
    <name evidence="8" type="ORF">BT67DRAFT_396545</name>
</gene>
<dbReference type="PANTHER" id="PTHR32385:SF20">
    <property type="entry name" value="MANNOSYL PHOSPHORYLINOSITOL CERAMIDE SYNTHASE CSH1-RELATED"/>
    <property type="match status" value="1"/>
</dbReference>
<proteinExistence type="inferred from homology"/>
<protein>
    <submittedName>
        <fullName evidence="8">Glycosyltransferase family 32 protein</fullName>
    </submittedName>
</protein>
<dbReference type="PANTHER" id="PTHR32385">
    <property type="entry name" value="MANNOSYL PHOSPHORYLINOSITOL CERAMIDE SYNTHASE"/>
    <property type="match status" value="1"/>
</dbReference>
<dbReference type="GO" id="GO:0016020">
    <property type="term" value="C:membrane"/>
    <property type="evidence" value="ECO:0007669"/>
    <property type="project" value="UniProtKB-SubCell"/>
</dbReference>
<dbReference type="GO" id="GO:0000030">
    <property type="term" value="F:mannosyltransferase activity"/>
    <property type="evidence" value="ECO:0007669"/>
    <property type="project" value="TreeGrafter"/>
</dbReference>
<name>A0AAN6URW9_9PEZI</name>
<dbReference type="SUPFAM" id="SSF53448">
    <property type="entry name" value="Nucleotide-diphospho-sugar transferases"/>
    <property type="match status" value="1"/>
</dbReference>
<keyword evidence="3" id="KW-0808">Transferase</keyword>
<evidence type="ECO:0000256" key="1">
    <source>
        <dbReference type="ARBA" id="ARBA00004370"/>
    </source>
</evidence>
<evidence type="ECO:0000256" key="6">
    <source>
        <dbReference type="ARBA" id="ARBA00023136"/>
    </source>
</evidence>
<keyword evidence="5 7" id="KW-1133">Transmembrane helix</keyword>
<dbReference type="GO" id="GO:0051999">
    <property type="term" value="P:mannosyl-inositol phosphorylceramide biosynthetic process"/>
    <property type="evidence" value="ECO:0007669"/>
    <property type="project" value="TreeGrafter"/>
</dbReference>